<feature type="region of interest" description="Disordered" evidence="1">
    <location>
        <begin position="58"/>
        <end position="82"/>
    </location>
</feature>
<dbReference type="EMBL" id="KF264546">
    <property type="protein sequence ID" value="AGS49499.1"/>
    <property type="molecule type" value="Genomic_DNA"/>
</dbReference>
<evidence type="ECO:0000256" key="1">
    <source>
        <dbReference type="SAM" id="MobiDB-lite"/>
    </source>
</evidence>
<protein>
    <submittedName>
        <fullName evidence="2">Uncharacterized protein</fullName>
    </submittedName>
</protein>
<sequence length="82" mass="8597">MFELTDAVLCADGPVRSVAELSLAGEHRRGHGSGYAALARGHVDAGRLRLALSAEHQTIGLPHDTTSTPPLGSVRRNADRGV</sequence>
<organism evidence="2">
    <name type="scientific">uncultured bacterium esnapd7</name>
    <dbReference type="NCBI Taxonomy" id="1366614"/>
    <lineage>
        <taxon>Bacteria</taxon>
        <taxon>environmental samples</taxon>
    </lineage>
</organism>
<reference evidence="2" key="1">
    <citation type="journal article" date="2013" name="Proc. Natl. Acad. Sci. U.S.A.">
        <title>Mapping gene clusters within arrayed metagenomic libraries to expand the structural diversity of biomedically relevant natural products.</title>
        <authorList>
            <person name="Owen J.G."/>
            <person name="Reddy B.V."/>
            <person name="Ternei M.A."/>
            <person name="Charlop-Powers Z."/>
            <person name="Calle P.Y."/>
            <person name="Kim J.H."/>
            <person name="Brady S.F."/>
        </authorList>
    </citation>
    <scope>NUCLEOTIDE SEQUENCE</scope>
</reference>
<accession>S5UAY5</accession>
<proteinExistence type="predicted"/>
<name>S5UAY5_9BACT</name>
<dbReference type="AlphaFoldDB" id="S5UAY5"/>
<evidence type="ECO:0000313" key="2">
    <source>
        <dbReference type="EMBL" id="AGS49499.1"/>
    </source>
</evidence>